<evidence type="ECO:0000256" key="6">
    <source>
        <dbReference type="RuleBase" id="RU363132"/>
    </source>
</evidence>
<dbReference type="GO" id="GO:0005789">
    <property type="term" value="C:endoplasmic reticulum membrane"/>
    <property type="evidence" value="ECO:0007669"/>
    <property type="project" value="UniProtKB-SubCell"/>
</dbReference>
<dbReference type="Proteomes" id="UP000825729">
    <property type="component" value="Unassembled WGS sequence"/>
</dbReference>
<evidence type="ECO:0000256" key="3">
    <source>
        <dbReference type="ARBA" id="ARBA00022824"/>
    </source>
</evidence>
<feature type="transmembrane region" description="Helical" evidence="6">
    <location>
        <begin position="182"/>
        <end position="201"/>
    </location>
</feature>
<keyword evidence="4 6" id="KW-1133">Transmembrane helix</keyword>
<keyword evidence="9" id="KW-1185">Reference proteome</keyword>
<feature type="domain" description="Reticulon" evidence="7">
    <location>
        <begin position="150"/>
        <end position="210"/>
    </location>
</feature>
<sequence>MATITGSVSGAVAIQRMWTDPAVFPTSITWFHRMLIIHPGAVIFLFMDFILWIAATTLAISQGSQIARNITTNELANRGRYWSGVSGFNNAIFSYEKLLKNFQKLSADLQYSDFHVSVEKITSWIGYFVLPFLVRQNWSMLEGDNTAPTLLILFLWRNKQISAAILVVATVLWLLFEWLGYHLLTFVCHALIVSLGVLFCWSNVSCAINRFCEICGEAATNITDLGDQRFMEDWNERRILGRETNSSSYERGRCWRGQPFCNFLMACLVIAFILPWFFRINMF</sequence>
<comment type="caution">
    <text evidence="8">The sequence shown here is derived from an EMBL/GenBank/DDBJ whole genome shotgun (WGS) entry which is preliminary data.</text>
</comment>
<name>A0AAV7DVV2_ARIFI</name>
<evidence type="ECO:0000256" key="2">
    <source>
        <dbReference type="ARBA" id="ARBA00022692"/>
    </source>
</evidence>
<comment type="subcellular location">
    <subcellularLocation>
        <location evidence="1 6">Endoplasmic reticulum membrane</location>
        <topology evidence="1 6">Multi-pass membrane protein</topology>
    </subcellularLocation>
</comment>
<dbReference type="AlphaFoldDB" id="A0AAV7DVV2"/>
<organism evidence="8 9">
    <name type="scientific">Aristolochia fimbriata</name>
    <name type="common">White veined hardy Dutchman's pipe vine</name>
    <dbReference type="NCBI Taxonomy" id="158543"/>
    <lineage>
        <taxon>Eukaryota</taxon>
        <taxon>Viridiplantae</taxon>
        <taxon>Streptophyta</taxon>
        <taxon>Embryophyta</taxon>
        <taxon>Tracheophyta</taxon>
        <taxon>Spermatophyta</taxon>
        <taxon>Magnoliopsida</taxon>
        <taxon>Magnoliidae</taxon>
        <taxon>Piperales</taxon>
        <taxon>Aristolochiaceae</taxon>
        <taxon>Aristolochia</taxon>
    </lineage>
</organism>
<evidence type="ECO:0000259" key="7">
    <source>
        <dbReference type="PROSITE" id="PS50845"/>
    </source>
</evidence>
<evidence type="ECO:0000313" key="9">
    <source>
        <dbReference type="Proteomes" id="UP000825729"/>
    </source>
</evidence>
<evidence type="ECO:0000256" key="4">
    <source>
        <dbReference type="ARBA" id="ARBA00022989"/>
    </source>
</evidence>
<keyword evidence="5 6" id="KW-0472">Membrane</keyword>
<dbReference type="InterPro" id="IPR003388">
    <property type="entry name" value="Reticulon"/>
</dbReference>
<evidence type="ECO:0000256" key="1">
    <source>
        <dbReference type="ARBA" id="ARBA00004477"/>
    </source>
</evidence>
<keyword evidence="3 6" id="KW-0256">Endoplasmic reticulum</keyword>
<dbReference type="PANTHER" id="PTHR46214">
    <property type="entry name" value="ZINC FINGER, RING-CH-TYPE"/>
    <property type="match status" value="1"/>
</dbReference>
<evidence type="ECO:0000313" key="8">
    <source>
        <dbReference type="EMBL" id="KAG9440109.1"/>
    </source>
</evidence>
<protein>
    <recommendedName>
        <fullName evidence="6">Reticulon-like protein</fullName>
    </recommendedName>
</protein>
<reference evidence="8 9" key="1">
    <citation type="submission" date="2021-07" db="EMBL/GenBank/DDBJ databases">
        <title>The Aristolochia fimbriata genome: insights into angiosperm evolution, floral development and chemical biosynthesis.</title>
        <authorList>
            <person name="Jiao Y."/>
        </authorList>
    </citation>
    <scope>NUCLEOTIDE SEQUENCE [LARGE SCALE GENOMIC DNA]</scope>
    <source>
        <strain evidence="8">IBCAS-2021</strain>
        <tissue evidence="8">Leaf</tissue>
    </source>
</reference>
<feature type="transmembrane region" description="Helical" evidence="6">
    <location>
        <begin position="160"/>
        <end position="176"/>
    </location>
</feature>
<dbReference type="Pfam" id="PF02453">
    <property type="entry name" value="Reticulon"/>
    <property type="match status" value="1"/>
</dbReference>
<evidence type="ECO:0000256" key="5">
    <source>
        <dbReference type="ARBA" id="ARBA00023136"/>
    </source>
</evidence>
<feature type="transmembrane region" description="Helical" evidence="6">
    <location>
        <begin position="260"/>
        <end position="278"/>
    </location>
</feature>
<gene>
    <name evidence="8" type="ORF">H6P81_020274</name>
</gene>
<proteinExistence type="predicted"/>
<dbReference type="PANTHER" id="PTHR46214:SF8">
    <property type="entry name" value="RING_FYVE_PHD ZINC FINGER SUPERFAMILY PROTEIN"/>
    <property type="match status" value="1"/>
</dbReference>
<keyword evidence="2 6" id="KW-0812">Transmembrane</keyword>
<feature type="transmembrane region" description="Helical" evidence="6">
    <location>
        <begin position="36"/>
        <end position="60"/>
    </location>
</feature>
<accession>A0AAV7DVV2</accession>
<dbReference type="PROSITE" id="PS50845">
    <property type="entry name" value="RETICULON"/>
    <property type="match status" value="1"/>
</dbReference>
<dbReference type="EMBL" id="JAINDJ010000008">
    <property type="protein sequence ID" value="KAG9440109.1"/>
    <property type="molecule type" value="Genomic_DNA"/>
</dbReference>